<evidence type="ECO:0008006" key="9">
    <source>
        <dbReference type="Google" id="ProtNLM"/>
    </source>
</evidence>
<evidence type="ECO:0000256" key="1">
    <source>
        <dbReference type="ARBA" id="ARBA00004141"/>
    </source>
</evidence>
<keyword evidence="3 6" id="KW-0812">Transmembrane</keyword>
<dbReference type="AlphaFoldDB" id="A0AAJ5Z687"/>
<dbReference type="InterPro" id="IPR004932">
    <property type="entry name" value="Rer1"/>
</dbReference>
<feature type="transmembrane region" description="Helical" evidence="6">
    <location>
        <begin position="74"/>
        <end position="93"/>
    </location>
</feature>
<dbReference type="EMBL" id="CP119923">
    <property type="protein sequence ID" value="WFD17643.1"/>
    <property type="molecule type" value="Genomic_DNA"/>
</dbReference>
<dbReference type="GO" id="GO:0000139">
    <property type="term" value="C:Golgi membrane"/>
    <property type="evidence" value="ECO:0007669"/>
    <property type="project" value="TreeGrafter"/>
</dbReference>
<evidence type="ECO:0000256" key="3">
    <source>
        <dbReference type="ARBA" id="ARBA00022692"/>
    </source>
</evidence>
<comment type="similarity">
    <text evidence="2">Belongs to the RER1 family.</text>
</comment>
<dbReference type="GO" id="GO:0006890">
    <property type="term" value="P:retrograde vesicle-mediated transport, Golgi to endoplasmic reticulum"/>
    <property type="evidence" value="ECO:0007669"/>
    <property type="project" value="TreeGrafter"/>
</dbReference>
<gene>
    <name evidence="7" type="ORF">MARU1_003702</name>
</gene>
<keyword evidence="4 6" id="KW-1133">Transmembrane helix</keyword>
<evidence type="ECO:0000256" key="4">
    <source>
        <dbReference type="ARBA" id="ARBA00022989"/>
    </source>
</evidence>
<keyword evidence="5 6" id="KW-0472">Membrane</keyword>
<dbReference type="GO" id="GO:0005783">
    <property type="term" value="C:endoplasmic reticulum"/>
    <property type="evidence" value="ECO:0007669"/>
    <property type="project" value="GOC"/>
</dbReference>
<reference evidence="7 8" key="1">
    <citation type="submission" date="2023-03" db="EMBL/GenBank/DDBJ databases">
        <title>Mating type loci evolution in Malassezia.</title>
        <authorList>
            <person name="Coelho M.A."/>
        </authorList>
    </citation>
    <scope>NUCLEOTIDE SEQUENCE [LARGE SCALE GENOMIC DNA]</scope>
    <source>
        <strain evidence="7 8">CBS 13387</strain>
    </source>
</reference>
<proteinExistence type="inferred from homology"/>
<name>A0AAJ5Z687_9BASI</name>
<feature type="transmembrane region" description="Helical" evidence="6">
    <location>
        <begin position="180"/>
        <end position="198"/>
    </location>
</feature>
<dbReference type="Pfam" id="PF03248">
    <property type="entry name" value="Rer1"/>
    <property type="match status" value="1"/>
</dbReference>
<dbReference type="PANTHER" id="PTHR10743:SF0">
    <property type="entry name" value="PROTEIN RER1"/>
    <property type="match status" value="1"/>
</dbReference>
<dbReference type="PANTHER" id="PTHR10743">
    <property type="entry name" value="PROTEIN RER1"/>
    <property type="match status" value="1"/>
</dbReference>
<dbReference type="GO" id="GO:0006621">
    <property type="term" value="P:protein retention in ER lumen"/>
    <property type="evidence" value="ECO:0007669"/>
    <property type="project" value="TreeGrafter"/>
</dbReference>
<evidence type="ECO:0000256" key="2">
    <source>
        <dbReference type="ARBA" id="ARBA00006070"/>
    </source>
</evidence>
<evidence type="ECO:0000313" key="7">
    <source>
        <dbReference type="EMBL" id="WFD17643.1"/>
    </source>
</evidence>
<organism evidence="7 8">
    <name type="scientific">Malassezia arunalokei</name>
    <dbReference type="NCBI Taxonomy" id="1514897"/>
    <lineage>
        <taxon>Eukaryota</taxon>
        <taxon>Fungi</taxon>
        <taxon>Dikarya</taxon>
        <taxon>Basidiomycota</taxon>
        <taxon>Ustilaginomycotina</taxon>
        <taxon>Malasseziomycetes</taxon>
        <taxon>Malasseziales</taxon>
        <taxon>Malasseziaceae</taxon>
        <taxon>Malassezia</taxon>
    </lineage>
</organism>
<dbReference type="PIRSF" id="PIRSF016013">
    <property type="entry name" value="AtER_Rer1p"/>
    <property type="match status" value="1"/>
</dbReference>
<feature type="transmembrane region" description="Helical" evidence="6">
    <location>
        <begin position="155"/>
        <end position="174"/>
    </location>
</feature>
<protein>
    <recommendedName>
        <fullName evidence="9">Protein RER1</fullName>
    </recommendedName>
</protein>
<accession>A0AAJ5Z687</accession>
<evidence type="ECO:0000256" key="6">
    <source>
        <dbReference type="SAM" id="Phobius"/>
    </source>
</evidence>
<comment type="subcellular location">
    <subcellularLocation>
        <location evidence="1">Membrane</location>
        <topology evidence="1">Multi-pass membrane protein</topology>
    </subcellularLocation>
</comment>
<keyword evidence="8" id="KW-1185">Reference proteome</keyword>
<evidence type="ECO:0000256" key="5">
    <source>
        <dbReference type="ARBA" id="ARBA00023136"/>
    </source>
</evidence>
<sequence>MMRADDQGIGAPAQGAAAILPMLSPKNIVAKVSNLNMRLQHMIDITAPFPIQRWGITGGLLFLFMLRIILMHGWYIVCYALFIYLLNLFLAFLTPKFDPAFESDLAAQDVEEGEPGLPTTLSGAGGSGLMSDVFHPTDAKDQDEFRPFIRRLPEFKFWISATQAILVSLGATMFRVFDIPVFWPILVLYFATLFVITMRRQIEHMIRYKYLPFDMGRKARYGRH</sequence>
<evidence type="ECO:0000313" key="8">
    <source>
        <dbReference type="Proteomes" id="UP001217582"/>
    </source>
</evidence>
<dbReference type="Proteomes" id="UP001217582">
    <property type="component" value="Chromosome 8"/>
</dbReference>